<proteinExistence type="predicted"/>
<protein>
    <submittedName>
        <fullName evidence="3">Uncharacterized protein</fullName>
    </submittedName>
</protein>
<evidence type="ECO:0000256" key="1">
    <source>
        <dbReference type="ARBA" id="ARBA00022729"/>
    </source>
</evidence>
<evidence type="ECO:0000313" key="3">
    <source>
        <dbReference type="EMBL" id="MBS1257985.1"/>
    </source>
</evidence>
<feature type="chain" id="PRO_5037980464" evidence="2">
    <location>
        <begin position="24"/>
        <end position="176"/>
    </location>
</feature>
<comment type="caution">
    <text evidence="3">The sequence shown here is derived from an EMBL/GenBank/DDBJ whole genome shotgun (WGS) entry which is preliminary data.</text>
</comment>
<organism evidence="3 4">
    <name type="scientific">Candidatus Scalindua arabica</name>
    <dbReference type="NCBI Taxonomy" id="1127984"/>
    <lineage>
        <taxon>Bacteria</taxon>
        <taxon>Pseudomonadati</taxon>
        <taxon>Planctomycetota</taxon>
        <taxon>Candidatus Brocadiia</taxon>
        <taxon>Candidatus Brocadiales</taxon>
        <taxon>Candidatus Scalinduaceae</taxon>
        <taxon>Candidatus Scalindua</taxon>
    </lineage>
</organism>
<feature type="signal peptide" evidence="2">
    <location>
        <begin position="1"/>
        <end position="23"/>
    </location>
</feature>
<name>A0A942A0D1_9BACT</name>
<dbReference type="InterPro" id="IPR029050">
    <property type="entry name" value="Immunoprotect_excell_Ig-like"/>
</dbReference>
<dbReference type="EMBL" id="JAANXD010000043">
    <property type="protein sequence ID" value="MBS1257985.1"/>
    <property type="molecule type" value="Genomic_DNA"/>
</dbReference>
<accession>A0A942A0D1</accession>
<sequence>MNKAIIFSLCLILAISFPVISEASQIDFAWSTPEFLSYENDPEDEKKYLIWCYSIKNTIDKEITVPISTLLTTDTKEYYKDEYIPEIAEKVSDGVEEYISADEMKGKLGPGVTKKGIAIFEGIDTHTKKINIFVTGLSRPIFWKLGQVDYAYKITYKKSGDKWKLEEHGFSKYSSP</sequence>
<dbReference type="AlphaFoldDB" id="A0A942A0D1"/>
<evidence type="ECO:0000313" key="4">
    <source>
        <dbReference type="Proteomes" id="UP000722750"/>
    </source>
</evidence>
<reference evidence="3" key="1">
    <citation type="journal article" date="2021" name="ISME J.">
        <title>Fine-scale metabolic discontinuity in a stratified prokaryote microbiome of a Red Sea deep halocline.</title>
        <authorList>
            <person name="Michoud G."/>
            <person name="Ngugi D.K."/>
            <person name="Barozzi A."/>
            <person name="Merlino G."/>
            <person name="Calleja M.L."/>
            <person name="Delgado-Huertas A."/>
            <person name="Moran X.A.G."/>
            <person name="Daffonchio D."/>
        </authorList>
    </citation>
    <scope>NUCLEOTIDE SEQUENCE</scope>
    <source>
        <strain evidence="3">SuakinDeep_MAG55_1</strain>
    </source>
</reference>
<dbReference type="Proteomes" id="UP000722750">
    <property type="component" value="Unassembled WGS sequence"/>
</dbReference>
<evidence type="ECO:0000256" key="2">
    <source>
        <dbReference type="SAM" id="SignalP"/>
    </source>
</evidence>
<dbReference type="Gene3D" id="2.60.40.1240">
    <property type="match status" value="1"/>
</dbReference>
<keyword evidence="1 2" id="KW-0732">Signal</keyword>
<gene>
    <name evidence="3" type="ORF">MAG551_01038</name>
</gene>